<organism evidence="11 12">
    <name type="scientific">Candidatus Solincola sediminis</name>
    <dbReference type="NCBI Taxonomy" id="1797199"/>
    <lineage>
        <taxon>Bacteria</taxon>
        <taxon>Bacillati</taxon>
        <taxon>Actinomycetota</taxon>
        <taxon>Candidatus Geothermincolia</taxon>
        <taxon>Candidatus Geothermincolales</taxon>
        <taxon>Candidatus Geothermincolaceae</taxon>
        <taxon>Candidatus Solincola</taxon>
    </lineage>
</organism>
<dbReference type="InterPro" id="IPR011060">
    <property type="entry name" value="RibuloseP-bd_barrel"/>
</dbReference>
<dbReference type="HAMAP" id="MF_00135">
    <property type="entry name" value="PRAI"/>
    <property type="match status" value="1"/>
</dbReference>
<dbReference type="SUPFAM" id="SSF51366">
    <property type="entry name" value="Ribulose-phoshate binding barrel"/>
    <property type="match status" value="1"/>
</dbReference>
<comment type="caution">
    <text evidence="11">The sequence shown here is derived from an EMBL/GenBank/DDBJ whole genome shotgun (WGS) entry which is preliminary data.</text>
</comment>
<dbReference type="AlphaFoldDB" id="A0A1F2WK93"/>
<reference evidence="11 12" key="1">
    <citation type="journal article" date="2016" name="Nat. Commun.">
        <title>Thousands of microbial genomes shed light on interconnected biogeochemical processes in an aquifer system.</title>
        <authorList>
            <person name="Anantharaman K."/>
            <person name="Brown C.T."/>
            <person name="Hug L.A."/>
            <person name="Sharon I."/>
            <person name="Castelle C.J."/>
            <person name="Probst A.J."/>
            <person name="Thomas B.C."/>
            <person name="Singh A."/>
            <person name="Wilkins M.J."/>
            <person name="Karaoz U."/>
            <person name="Brodie E.L."/>
            <person name="Williams K.H."/>
            <person name="Hubbard S.S."/>
            <person name="Banfield J.F."/>
        </authorList>
    </citation>
    <scope>NUCLEOTIDE SEQUENCE [LARGE SCALE GENOMIC DNA]</scope>
</reference>
<evidence type="ECO:0000256" key="8">
    <source>
        <dbReference type="ARBA" id="ARBA00023235"/>
    </source>
</evidence>
<name>A0A1F2WK93_9ACTN</name>
<dbReference type="Gene3D" id="3.20.20.70">
    <property type="entry name" value="Aldolase class I"/>
    <property type="match status" value="1"/>
</dbReference>
<keyword evidence="5 9" id="KW-0028">Amino-acid biosynthesis</keyword>
<proteinExistence type="inferred from homology"/>
<sequence length="218" mass="23769">MTWLKVCGIRRSEEASAACRIGFDAIGMVFTESTRRVSPDQAREISEHLPPSILRVGIFANNDPGEIRKIFEYCHLDLVQLHGDEASREASKWGTRAIKAIRPRHPEDLEQLDQYADNFAVLIDSWDPFKPGGTGVVGDWSLAESASARARIILAGGLRPLNVGRAISSVRPFGVDVSTGVESAPGIKDEKLMRDFAREAGLAAGGRLREDRDAGTGN</sequence>
<evidence type="ECO:0000259" key="10">
    <source>
        <dbReference type="Pfam" id="PF00697"/>
    </source>
</evidence>
<evidence type="ECO:0000256" key="4">
    <source>
        <dbReference type="ARBA" id="ARBA00022272"/>
    </source>
</evidence>
<dbReference type="PANTHER" id="PTHR42894">
    <property type="entry name" value="N-(5'-PHOSPHORIBOSYL)ANTHRANILATE ISOMERASE"/>
    <property type="match status" value="1"/>
</dbReference>
<dbReference type="Proteomes" id="UP000177876">
    <property type="component" value="Unassembled WGS sequence"/>
</dbReference>
<feature type="domain" description="N-(5'phosphoribosyl) anthranilate isomerase (PRAI)" evidence="10">
    <location>
        <begin position="5"/>
        <end position="197"/>
    </location>
</feature>
<dbReference type="GO" id="GO:0000162">
    <property type="term" value="P:L-tryptophan biosynthetic process"/>
    <property type="evidence" value="ECO:0007669"/>
    <property type="project" value="UniProtKB-UniRule"/>
</dbReference>
<evidence type="ECO:0000256" key="2">
    <source>
        <dbReference type="ARBA" id="ARBA00004664"/>
    </source>
</evidence>
<evidence type="ECO:0000256" key="9">
    <source>
        <dbReference type="HAMAP-Rule" id="MF_00135"/>
    </source>
</evidence>
<evidence type="ECO:0000256" key="3">
    <source>
        <dbReference type="ARBA" id="ARBA00012572"/>
    </source>
</evidence>
<comment type="similarity">
    <text evidence="9">Belongs to the TrpF family.</text>
</comment>
<evidence type="ECO:0000313" key="11">
    <source>
        <dbReference type="EMBL" id="OFW57244.1"/>
    </source>
</evidence>
<gene>
    <name evidence="9" type="primary">trpF</name>
    <name evidence="11" type="ORF">A2Y75_07380</name>
</gene>
<dbReference type="GO" id="GO:0004640">
    <property type="term" value="F:phosphoribosylanthranilate isomerase activity"/>
    <property type="evidence" value="ECO:0007669"/>
    <property type="project" value="UniProtKB-UniRule"/>
</dbReference>
<keyword evidence="8 9" id="KW-0413">Isomerase</keyword>
<evidence type="ECO:0000256" key="7">
    <source>
        <dbReference type="ARBA" id="ARBA00023141"/>
    </source>
</evidence>
<dbReference type="InterPro" id="IPR013785">
    <property type="entry name" value="Aldolase_TIM"/>
</dbReference>
<comment type="catalytic activity">
    <reaction evidence="1 9">
        <text>N-(5-phospho-beta-D-ribosyl)anthranilate = 1-(2-carboxyphenylamino)-1-deoxy-D-ribulose 5-phosphate</text>
        <dbReference type="Rhea" id="RHEA:21540"/>
        <dbReference type="ChEBI" id="CHEBI:18277"/>
        <dbReference type="ChEBI" id="CHEBI:58613"/>
        <dbReference type="EC" id="5.3.1.24"/>
    </reaction>
</comment>
<dbReference type="CDD" id="cd00405">
    <property type="entry name" value="PRAI"/>
    <property type="match status" value="1"/>
</dbReference>
<dbReference type="EMBL" id="MELK01000035">
    <property type="protein sequence ID" value="OFW57244.1"/>
    <property type="molecule type" value="Genomic_DNA"/>
</dbReference>
<evidence type="ECO:0000313" key="12">
    <source>
        <dbReference type="Proteomes" id="UP000177876"/>
    </source>
</evidence>
<dbReference type="Pfam" id="PF00697">
    <property type="entry name" value="PRAI"/>
    <property type="match status" value="1"/>
</dbReference>
<protein>
    <recommendedName>
        <fullName evidence="4 9">N-(5'-phosphoribosyl)anthranilate isomerase</fullName>
        <shortName evidence="9">PRAI</shortName>
        <ecNumber evidence="3 9">5.3.1.24</ecNumber>
    </recommendedName>
</protein>
<comment type="pathway">
    <text evidence="2 9">Amino-acid biosynthesis; L-tryptophan biosynthesis; L-tryptophan from chorismate: step 3/5.</text>
</comment>
<dbReference type="EC" id="5.3.1.24" evidence="3 9"/>
<evidence type="ECO:0000256" key="5">
    <source>
        <dbReference type="ARBA" id="ARBA00022605"/>
    </source>
</evidence>
<dbReference type="PANTHER" id="PTHR42894:SF1">
    <property type="entry name" value="N-(5'-PHOSPHORIBOSYL)ANTHRANILATE ISOMERASE"/>
    <property type="match status" value="1"/>
</dbReference>
<evidence type="ECO:0000256" key="1">
    <source>
        <dbReference type="ARBA" id="ARBA00001164"/>
    </source>
</evidence>
<dbReference type="UniPathway" id="UPA00035">
    <property type="reaction ID" value="UER00042"/>
</dbReference>
<dbReference type="InterPro" id="IPR001240">
    <property type="entry name" value="PRAI_dom"/>
</dbReference>
<accession>A0A1F2WK93</accession>
<dbReference type="InterPro" id="IPR044643">
    <property type="entry name" value="TrpF_fam"/>
</dbReference>
<dbReference type="STRING" id="1797197.A2Y75_07380"/>
<evidence type="ECO:0000256" key="6">
    <source>
        <dbReference type="ARBA" id="ARBA00022822"/>
    </source>
</evidence>
<keyword evidence="7 9" id="KW-0057">Aromatic amino acid biosynthesis</keyword>
<keyword evidence="6 9" id="KW-0822">Tryptophan biosynthesis</keyword>